<dbReference type="Proteomes" id="UP000476176">
    <property type="component" value="Unassembled WGS sequence"/>
</dbReference>
<evidence type="ECO:0000313" key="3">
    <source>
        <dbReference type="EMBL" id="KAE8982341.1"/>
    </source>
</evidence>
<evidence type="ECO:0000313" key="7">
    <source>
        <dbReference type="Proteomes" id="UP000476176"/>
    </source>
</evidence>
<dbReference type="SMART" id="SM00695">
    <property type="entry name" value="DUSP"/>
    <property type="match status" value="1"/>
</dbReference>
<dbReference type="Proteomes" id="UP000460718">
    <property type="component" value="Unassembled WGS sequence"/>
</dbReference>
<dbReference type="InterPro" id="IPR035927">
    <property type="entry name" value="DUSP-like_sf"/>
</dbReference>
<evidence type="ECO:0000259" key="2">
    <source>
        <dbReference type="PROSITE" id="PS51283"/>
    </source>
</evidence>
<feature type="compositionally biased region" description="Basic residues" evidence="1">
    <location>
        <begin position="233"/>
        <end position="245"/>
    </location>
</feature>
<feature type="compositionally biased region" description="Acidic residues" evidence="1">
    <location>
        <begin position="256"/>
        <end position="271"/>
    </location>
</feature>
<dbReference type="Gene3D" id="3.30.2230.10">
    <property type="entry name" value="DUSP-like"/>
    <property type="match status" value="1"/>
</dbReference>
<organism evidence="3 6">
    <name type="scientific">Phytophthora fragariae</name>
    <dbReference type="NCBI Taxonomy" id="53985"/>
    <lineage>
        <taxon>Eukaryota</taxon>
        <taxon>Sar</taxon>
        <taxon>Stramenopiles</taxon>
        <taxon>Oomycota</taxon>
        <taxon>Peronosporomycetes</taxon>
        <taxon>Peronosporales</taxon>
        <taxon>Peronosporaceae</taxon>
        <taxon>Phytophthora</taxon>
    </lineage>
</organism>
<evidence type="ECO:0000313" key="8">
    <source>
        <dbReference type="Proteomes" id="UP000488956"/>
    </source>
</evidence>
<dbReference type="EMBL" id="QXFW01002075">
    <property type="protein sequence ID" value="KAE8982341.1"/>
    <property type="molecule type" value="Genomic_DNA"/>
</dbReference>
<sequence>MPPSLASPPLSPRAESVDLECGLGAPPARADRRQLERDLVLAFDSRELRRHEAWFLVETAWLDAWMSYVLGDPDDANAPARPGRLTNDSLFDRVEFRVRDGLQQTSDYRGVNPQVYALYAELYGTAGAKPIARWRLDIYAVPVMADDLREMQRAPSLKARALVAELNEELDVQRKGLEGLRAQQEEDKESWTYRCLCRCEFLVPFLHRVLGGGPTYTKEKQTKWSDCWSCCKKRKKRSKRRRGKARGKESRRSREEDEEETSSDEEETSSDEETHGLLS</sequence>
<dbReference type="EMBL" id="QXGC01003160">
    <property type="protein sequence ID" value="KAE9178060.1"/>
    <property type="molecule type" value="Genomic_DNA"/>
</dbReference>
<dbReference type="InterPro" id="IPR006615">
    <property type="entry name" value="Pept_C19_DUSP"/>
</dbReference>
<feature type="region of interest" description="Disordered" evidence="1">
    <location>
        <begin position="233"/>
        <end position="279"/>
    </location>
</feature>
<evidence type="ECO:0000313" key="6">
    <source>
        <dbReference type="Proteomes" id="UP000460718"/>
    </source>
</evidence>
<dbReference type="PROSITE" id="PS51283">
    <property type="entry name" value="DUSP"/>
    <property type="match status" value="1"/>
</dbReference>
<evidence type="ECO:0000256" key="1">
    <source>
        <dbReference type="SAM" id="MobiDB-lite"/>
    </source>
</evidence>
<dbReference type="Proteomes" id="UP000488956">
    <property type="component" value="Unassembled WGS sequence"/>
</dbReference>
<feature type="compositionally biased region" description="Basic and acidic residues" evidence="1">
    <location>
        <begin position="246"/>
        <end position="255"/>
    </location>
</feature>
<gene>
    <name evidence="5" type="ORF">PF004_g25598</name>
    <name evidence="4" type="ORF">PF010_g26069</name>
    <name evidence="3" type="ORF">PF011_g21656</name>
</gene>
<dbReference type="GO" id="GO:0004843">
    <property type="term" value="F:cysteine-type deubiquitinase activity"/>
    <property type="evidence" value="ECO:0007669"/>
    <property type="project" value="InterPro"/>
</dbReference>
<accession>A0A6A3IJT0</accession>
<dbReference type="EMBL" id="QXFX01003137">
    <property type="protein sequence ID" value="KAE9070957.1"/>
    <property type="molecule type" value="Genomic_DNA"/>
</dbReference>
<dbReference type="SUPFAM" id="SSF143791">
    <property type="entry name" value="DUSP-like"/>
    <property type="match status" value="1"/>
</dbReference>
<name>A0A6A3IJT0_9STRA</name>
<protein>
    <recommendedName>
        <fullName evidence="2">DUSP domain-containing protein</fullName>
    </recommendedName>
</protein>
<evidence type="ECO:0000313" key="4">
    <source>
        <dbReference type="EMBL" id="KAE9070957.1"/>
    </source>
</evidence>
<proteinExistence type="predicted"/>
<feature type="domain" description="DUSP" evidence="2">
    <location>
        <begin position="27"/>
        <end position="136"/>
    </location>
</feature>
<comment type="caution">
    <text evidence="3">The sequence shown here is derived from an EMBL/GenBank/DDBJ whole genome shotgun (WGS) entry which is preliminary data.</text>
</comment>
<dbReference type="Pfam" id="PF06337">
    <property type="entry name" value="DUSP"/>
    <property type="match status" value="1"/>
</dbReference>
<dbReference type="AlphaFoldDB" id="A0A6A3IJT0"/>
<evidence type="ECO:0000313" key="5">
    <source>
        <dbReference type="EMBL" id="KAE9178060.1"/>
    </source>
</evidence>
<reference evidence="6 7" key="1">
    <citation type="submission" date="2018-09" db="EMBL/GenBank/DDBJ databases">
        <title>Genomic investigation of the strawberry pathogen Phytophthora fragariae indicates pathogenicity is determined by transcriptional variation in three key races.</title>
        <authorList>
            <person name="Adams T.M."/>
            <person name="Armitage A.D."/>
            <person name="Sobczyk M.K."/>
            <person name="Bates H.J."/>
            <person name="Dunwell J.M."/>
            <person name="Nellist C.F."/>
            <person name="Harrison R.J."/>
        </authorList>
    </citation>
    <scope>NUCLEOTIDE SEQUENCE [LARGE SCALE GENOMIC DNA]</scope>
    <source>
        <strain evidence="5 7">BC-23</strain>
        <strain evidence="4 8">ONT-3</strain>
        <strain evidence="3 6">SCRP245</strain>
    </source>
</reference>